<feature type="binding site" evidence="11">
    <location>
        <position position="526"/>
    </location>
    <ligand>
        <name>substrate</name>
    </ligand>
</feature>
<dbReference type="GO" id="GO:0005634">
    <property type="term" value="C:nucleus"/>
    <property type="evidence" value="ECO:0007669"/>
    <property type="project" value="TreeGrafter"/>
</dbReference>
<comment type="cofactor">
    <cofactor evidence="13">
        <name>Mg(2+)</name>
        <dbReference type="ChEBI" id="CHEBI:18420"/>
    </cofactor>
    <text evidence="13">Binds 1 Mg(2+) ion per subunit. Can also utilize other divalent metal cations, such as Ca(2+), Mn(2+) and Co(2+).</text>
</comment>
<evidence type="ECO:0000256" key="1">
    <source>
        <dbReference type="ARBA" id="ARBA00001941"/>
    </source>
</evidence>
<feature type="binding site" evidence="11">
    <location>
        <position position="263"/>
    </location>
    <ligand>
        <name>substrate</name>
    </ligand>
</feature>
<feature type="binding site" evidence="11">
    <location>
        <position position="385"/>
    </location>
    <ligand>
        <name>substrate</name>
    </ligand>
</feature>
<evidence type="ECO:0000256" key="10">
    <source>
        <dbReference type="PIRSR" id="PIRSR605478-1"/>
    </source>
</evidence>
<sequence length="686" mass="73578">MSFTKEDEVAVATIRTLAADVVAKANSGHPGAPMGMAPVAHVLWTKFLKANPKNSKWINRDRFVLSNGHACALQYIMLHLAGYDLSLDDLKSFRQLGSKTPGHPEVHVTDGIEVTTGPLGQGIANAVGLAIAQAHLGATYNKENFNLIDNYTYAFLGDGCLQEGVASEACSLAGHLQLKNLIAIYDDNHITIDGDTNVSFTENVEQRFQSYGWNTLRVSNGDSDLDSISKAIEQAKTSDKPTLIKLTTIIGFGSKLQGTHGVHGAPLKADDIAAVKSKFGFNPEESFAVPQTTTDLYAKRAEVGAKANAEWDALFASYKEKYPQEGAEFARRIAGELPEGWEKALPVYKAGDSAVGSRKYSEIVLEALAPVLPELVGGSADLTGSNFTRWQKAIDFQPPATKLGDYSGRYIRYGVREHAMGAIFNGLHAYGAILPFGGTFLNFVSYAAGAVRLSALSHHQVIWVATHDSIGLGEDGPTHQPVETVAWLRATPNVAVWRPADGNETSAAYFVAIQAKSTPSVLCLSRQNLPQLENSTIANASKGGYVVHDEENADITIVSTGSEVAIAVEAAEKLAQSGVKARVVSLPCFSVFEAQPADYKLKVLPSGAPVMSVEAYSTFGWSQYSHEHFGLSGFGASGPYKQVYDHFELNGEGVASRAQKVIDFYKKKGGPVVSPLISAFSGVSEN</sequence>
<dbReference type="InterPro" id="IPR005475">
    <property type="entry name" value="Transketolase-like_Pyr-bd"/>
</dbReference>
<dbReference type="GO" id="GO:0006098">
    <property type="term" value="P:pentose-phosphate shunt"/>
    <property type="evidence" value="ECO:0007669"/>
    <property type="project" value="TreeGrafter"/>
</dbReference>
<dbReference type="InterPro" id="IPR009014">
    <property type="entry name" value="Transketo_C/PFOR_II"/>
</dbReference>
<dbReference type="PROSITE" id="PS00801">
    <property type="entry name" value="TRANSKETOLASE_1"/>
    <property type="match status" value="1"/>
</dbReference>
<comment type="subunit">
    <text evidence="3 15">Homodimer.</text>
</comment>
<dbReference type="EMBL" id="LN483142">
    <property type="protein sequence ID" value="CED83399.1"/>
    <property type="molecule type" value="Genomic_DNA"/>
</dbReference>
<dbReference type="FunFam" id="3.40.50.970:FF:000004">
    <property type="entry name" value="Transketolase"/>
    <property type="match status" value="1"/>
</dbReference>
<evidence type="ECO:0000256" key="5">
    <source>
        <dbReference type="ARBA" id="ARBA00022679"/>
    </source>
</evidence>
<feature type="binding site" evidence="11">
    <location>
        <position position="475"/>
    </location>
    <ligand>
        <name>substrate</name>
    </ligand>
</feature>
<evidence type="ECO:0000256" key="11">
    <source>
        <dbReference type="PIRSR" id="PIRSR605478-2"/>
    </source>
</evidence>
<dbReference type="Gene3D" id="3.40.50.920">
    <property type="match status" value="1"/>
</dbReference>
<dbReference type="GO" id="GO:0005829">
    <property type="term" value="C:cytosol"/>
    <property type="evidence" value="ECO:0007669"/>
    <property type="project" value="TreeGrafter"/>
</dbReference>
<dbReference type="Pfam" id="PF00456">
    <property type="entry name" value="Transketolase_N"/>
    <property type="match status" value="1"/>
</dbReference>
<accession>A0A0F7SRS6</accession>
<comment type="cofactor">
    <cofactor evidence="15">
        <name>Mg(2+)</name>
        <dbReference type="ChEBI" id="CHEBI:18420"/>
    </cofactor>
    <cofactor evidence="15">
        <name>Ca(2+)</name>
        <dbReference type="ChEBI" id="CHEBI:29108"/>
    </cofactor>
    <cofactor evidence="15">
        <name>Mn(2+)</name>
        <dbReference type="ChEBI" id="CHEBI:29035"/>
    </cofactor>
    <cofactor evidence="15">
        <name>Co(2+)</name>
        <dbReference type="ChEBI" id="CHEBI:48828"/>
    </cofactor>
    <text evidence="15">Binds 1 Mg(2+) ion per subunit. Can also utilize other divalent metal cations, such as Ca(2+), Mn(2+) and Co(2+).</text>
</comment>
<keyword evidence="15" id="KW-0106">Calcium</keyword>
<feature type="binding site" evidence="11">
    <location>
        <position position="479"/>
    </location>
    <ligand>
        <name>substrate</name>
    </ligand>
</feature>
<dbReference type="CDD" id="cd02012">
    <property type="entry name" value="TPP_TK"/>
    <property type="match status" value="1"/>
</dbReference>
<dbReference type="NCBIfam" id="TIGR00232">
    <property type="entry name" value="tktlase_bact"/>
    <property type="match status" value="1"/>
</dbReference>
<dbReference type="SMART" id="SM00861">
    <property type="entry name" value="Transket_pyr"/>
    <property type="match status" value="1"/>
</dbReference>
<feature type="active site" description="Proton donor" evidence="10">
    <location>
        <position position="417"/>
    </location>
</feature>
<comment type="similarity">
    <text evidence="2 15">Belongs to the transketolase family.</text>
</comment>
<comment type="cofactor">
    <cofactor evidence="12">
        <name>thiamine diphosphate</name>
        <dbReference type="ChEBI" id="CHEBI:58937"/>
    </cofactor>
    <text evidence="12">Binds 1 thiamine pyrophosphate per subunit. During the reaction, the substrate forms a covalent intermediate with the cofactor.</text>
</comment>
<dbReference type="Pfam" id="PF02779">
    <property type="entry name" value="Transket_pyr"/>
    <property type="match status" value="1"/>
</dbReference>
<feature type="binding site" evidence="13">
    <location>
        <position position="190"/>
    </location>
    <ligand>
        <name>Mg(2+)</name>
        <dbReference type="ChEBI" id="CHEBI:18420"/>
    </ligand>
</feature>
<feature type="site" description="Important for catalytic activity" evidence="14">
    <location>
        <position position="263"/>
    </location>
</feature>
<evidence type="ECO:0000256" key="8">
    <source>
        <dbReference type="ARBA" id="ARBA00023052"/>
    </source>
</evidence>
<dbReference type="SUPFAM" id="SSF52518">
    <property type="entry name" value="Thiamin diphosphate-binding fold (THDP-binding)"/>
    <property type="match status" value="2"/>
</dbReference>
<dbReference type="CDD" id="cd07033">
    <property type="entry name" value="TPP_PYR_DXS_TK_like"/>
    <property type="match status" value="1"/>
</dbReference>
<organism evidence="17">
    <name type="scientific">Phaffia rhodozyma</name>
    <name type="common">Yeast</name>
    <name type="synonym">Xanthophyllomyces dendrorhous</name>
    <dbReference type="NCBI Taxonomy" id="264483"/>
    <lineage>
        <taxon>Eukaryota</taxon>
        <taxon>Fungi</taxon>
        <taxon>Dikarya</taxon>
        <taxon>Basidiomycota</taxon>
        <taxon>Agaricomycotina</taxon>
        <taxon>Tremellomycetes</taxon>
        <taxon>Cystofilobasidiales</taxon>
        <taxon>Mrakiaceae</taxon>
        <taxon>Phaffia</taxon>
    </lineage>
</organism>
<dbReference type="FunFam" id="3.40.50.920:FF:000003">
    <property type="entry name" value="Transketolase"/>
    <property type="match status" value="1"/>
</dbReference>
<feature type="binding site" evidence="12">
    <location>
        <position position="263"/>
    </location>
    <ligand>
        <name>thiamine diphosphate</name>
        <dbReference type="ChEBI" id="CHEBI:58937"/>
    </ligand>
</feature>
<evidence type="ECO:0000256" key="14">
    <source>
        <dbReference type="PIRSR" id="PIRSR605478-5"/>
    </source>
</evidence>
<feature type="binding site" evidence="12">
    <location>
        <position position="159"/>
    </location>
    <ligand>
        <name>thiamine diphosphate</name>
        <dbReference type="ChEBI" id="CHEBI:58937"/>
    </ligand>
</feature>
<dbReference type="PANTHER" id="PTHR43522">
    <property type="entry name" value="TRANSKETOLASE"/>
    <property type="match status" value="1"/>
</dbReference>
<dbReference type="InterPro" id="IPR005478">
    <property type="entry name" value="Transketolase_bac-like"/>
</dbReference>
<dbReference type="InterPro" id="IPR033247">
    <property type="entry name" value="Transketolase_fam"/>
</dbReference>
<dbReference type="GO" id="GO:0004802">
    <property type="term" value="F:transketolase activity"/>
    <property type="evidence" value="ECO:0007669"/>
    <property type="project" value="UniProtKB-EC"/>
</dbReference>
<evidence type="ECO:0000256" key="4">
    <source>
        <dbReference type="ARBA" id="ARBA00013152"/>
    </source>
</evidence>
<dbReference type="EC" id="2.2.1.1" evidence="4 15"/>
<evidence type="ECO:0000256" key="2">
    <source>
        <dbReference type="ARBA" id="ARBA00007131"/>
    </source>
</evidence>
<comment type="cofactor">
    <cofactor evidence="1">
        <name>Co(2+)</name>
        <dbReference type="ChEBI" id="CHEBI:48828"/>
    </cofactor>
</comment>
<feature type="domain" description="Transketolase-like pyrimidine-binding" evidence="16">
    <location>
        <begin position="355"/>
        <end position="531"/>
    </location>
</feature>
<dbReference type="PANTHER" id="PTHR43522:SF2">
    <property type="entry name" value="TRANSKETOLASE 1-RELATED"/>
    <property type="match status" value="1"/>
</dbReference>
<feature type="binding site" evidence="12">
    <location>
        <position position="188"/>
    </location>
    <ligand>
        <name>thiamine diphosphate</name>
        <dbReference type="ChEBI" id="CHEBI:58937"/>
    </ligand>
</feature>
<comment type="function">
    <text evidence="15">Catalyzes the transfer of a two-carbon ketol group from a ketose donor to an aldose acceptor, via a covalent intermediate with the cofactor thiamine pyrophosphate.</text>
</comment>
<keyword evidence="7 13" id="KW-0460">Magnesium</keyword>
<dbReference type="SUPFAM" id="SSF52922">
    <property type="entry name" value="TK C-terminal domain-like"/>
    <property type="match status" value="1"/>
</dbReference>
<dbReference type="Gene3D" id="3.40.50.970">
    <property type="match status" value="2"/>
</dbReference>
<dbReference type="InterPro" id="IPR055152">
    <property type="entry name" value="Transketolase-like_C_2"/>
</dbReference>
<feature type="binding site" evidence="11">
    <location>
        <position position="358"/>
    </location>
    <ligand>
        <name>substrate</name>
    </ligand>
</feature>
<proteinExistence type="inferred from homology"/>
<dbReference type="InterPro" id="IPR049557">
    <property type="entry name" value="Transketolase_CS"/>
</dbReference>
<dbReference type="GO" id="GO:0046872">
    <property type="term" value="F:metal ion binding"/>
    <property type="evidence" value="ECO:0007669"/>
    <property type="project" value="UniProtKB-KW"/>
</dbReference>
<feature type="binding site" evidence="13">
    <location>
        <position position="158"/>
    </location>
    <ligand>
        <name>Mg(2+)</name>
        <dbReference type="ChEBI" id="CHEBI:18420"/>
    </ligand>
</feature>
<feature type="binding site" evidence="11">
    <location>
        <position position="467"/>
    </location>
    <ligand>
        <name>substrate</name>
    </ligand>
</feature>
<evidence type="ECO:0000256" key="7">
    <source>
        <dbReference type="ARBA" id="ARBA00022842"/>
    </source>
</evidence>
<dbReference type="FunFam" id="3.40.50.970:FF:000003">
    <property type="entry name" value="Transketolase"/>
    <property type="match status" value="1"/>
</dbReference>
<dbReference type="AlphaFoldDB" id="A0A0F7SRS6"/>
<feature type="site" description="Important for catalytic activity" evidence="14">
    <location>
        <position position="29"/>
    </location>
</feature>
<evidence type="ECO:0000259" key="16">
    <source>
        <dbReference type="SMART" id="SM00861"/>
    </source>
</evidence>
<feature type="binding site" evidence="12">
    <location>
        <position position="443"/>
    </location>
    <ligand>
        <name>thiamine diphosphate</name>
        <dbReference type="ChEBI" id="CHEBI:58937"/>
    </ligand>
</feature>
<dbReference type="InterPro" id="IPR029061">
    <property type="entry name" value="THDP-binding"/>
</dbReference>
<evidence type="ECO:0000256" key="15">
    <source>
        <dbReference type="RuleBase" id="RU004996"/>
    </source>
</evidence>
<dbReference type="PROSITE" id="PS00802">
    <property type="entry name" value="TRANSKETOLASE_2"/>
    <property type="match status" value="1"/>
</dbReference>
<evidence type="ECO:0000256" key="3">
    <source>
        <dbReference type="ARBA" id="ARBA00011738"/>
    </source>
</evidence>
<evidence type="ECO:0000256" key="12">
    <source>
        <dbReference type="PIRSR" id="PIRSR605478-3"/>
    </source>
</evidence>
<protein>
    <recommendedName>
        <fullName evidence="4 15">Transketolase</fullName>
        <ecNumber evidence="4 15">2.2.1.1</ecNumber>
    </recommendedName>
</protein>
<name>A0A0F7SRS6_PHARH</name>
<evidence type="ECO:0000313" key="17">
    <source>
        <dbReference type="EMBL" id="CED83399.1"/>
    </source>
</evidence>
<keyword evidence="6 13" id="KW-0479">Metal-binding</keyword>
<dbReference type="InterPro" id="IPR005474">
    <property type="entry name" value="Transketolase_N"/>
</dbReference>
<evidence type="ECO:0000256" key="13">
    <source>
        <dbReference type="PIRSR" id="PIRSR605478-4"/>
    </source>
</evidence>
<dbReference type="Pfam" id="PF22613">
    <property type="entry name" value="Transketolase_C_1"/>
    <property type="match status" value="1"/>
</dbReference>
<feature type="binding site" evidence="11">
    <location>
        <position position="29"/>
    </location>
    <ligand>
        <name>substrate</name>
    </ligand>
</feature>
<reference evidence="17" key="1">
    <citation type="submission" date="2014-08" db="EMBL/GenBank/DDBJ databases">
        <authorList>
            <person name="Sharma Rahul"/>
            <person name="Thines Marco"/>
        </authorList>
    </citation>
    <scope>NUCLEOTIDE SEQUENCE</scope>
</reference>
<keyword evidence="5 15" id="KW-0808">Transferase</keyword>
<comment type="catalytic activity">
    <reaction evidence="9 15">
        <text>D-sedoheptulose 7-phosphate + D-glyceraldehyde 3-phosphate = aldehydo-D-ribose 5-phosphate + D-xylulose 5-phosphate</text>
        <dbReference type="Rhea" id="RHEA:10508"/>
        <dbReference type="ChEBI" id="CHEBI:57483"/>
        <dbReference type="ChEBI" id="CHEBI:57737"/>
        <dbReference type="ChEBI" id="CHEBI:58273"/>
        <dbReference type="ChEBI" id="CHEBI:59776"/>
        <dbReference type="EC" id="2.2.1.1"/>
    </reaction>
</comment>
<feature type="binding site" evidence="13">
    <location>
        <position position="188"/>
    </location>
    <ligand>
        <name>Mg(2+)</name>
        <dbReference type="ChEBI" id="CHEBI:18420"/>
    </ligand>
</feature>
<feature type="binding site" evidence="12">
    <location>
        <position position="69"/>
    </location>
    <ligand>
        <name>thiamine diphosphate</name>
        <dbReference type="ChEBI" id="CHEBI:58937"/>
    </ligand>
</feature>
<dbReference type="InterPro" id="IPR020826">
    <property type="entry name" value="Transketolase_BS"/>
</dbReference>
<evidence type="ECO:0000256" key="6">
    <source>
        <dbReference type="ARBA" id="ARBA00022723"/>
    </source>
</evidence>
<evidence type="ECO:0000256" key="9">
    <source>
        <dbReference type="ARBA" id="ARBA00049473"/>
    </source>
</evidence>
<keyword evidence="8 12" id="KW-0786">Thiamine pyrophosphate</keyword>
<feature type="binding site" evidence="12">
    <location>
        <begin position="117"/>
        <end position="119"/>
    </location>
    <ligand>
        <name>thiamine diphosphate</name>
        <dbReference type="ChEBI" id="CHEBI:58937"/>
    </ligand>
</feature>